<sequence length="346" mass="38322">MVQNKSAVFLKFPKEFPVPGEHMEIQTKELQADLKPNSVLLRNLYFSLDPYMRGRMRDAESYIPHFQINQPMNGYGVSEVIESKNTAFPKGALVSGMTGWEQYSVIPEAFAKHLRVLPENARTSKKIPLSAWVGVLGMPGFTAYSSLKIIGQPKAGETIFVSAAAGAVGQLVGQMAKKLGLRVVGSAGSDEKVDYLLKELKFDAAFNYKKNGTILENLKRTAPEGIDIYYENVGGETLEAALEVMKNHGRVIACGMISQYNTQQPYGIRNLGHIVSKRITMRGFINDDFANECYGDFLKDVSEWLEGDEIIYKEDVQEGIEGSLEAFVGMLNGKNFGKQVVKIADL</sequence>
<dbReference type="Pfam" id="PF00107">
    <property type="entry name" value="ADH_zinc_N"/>
    <property type="match status" value="1"/>
</dbReference>
<dbReference type="InterPro" id="IPR041694">
    <property type="entry name" value="ADH_N_2"/>
</dbReference>
<dbReference type="InterPro" id="IPR020843">
    <property type="entry name" value="ER"/>
</dbReference>
<name>A0A9P6F3X5_9FUNG</name>
<dbReference type="SUPFAM" id="SSF50129">
    <property type="entry name" value="GroES-like"/>
    <property type="match status" value="1"/>
</dbReference>
<dbReference type="Proteomes" id="UP000723463">
    <property type="component" value="Unassembled WGS sequence"/>
</dbReference>
<feature type="domain" description="Enoyl reductase (ER)" evidence="2">
    <location>
        <begin position="20"/>
        <end position="341"/>
    </location>
</feature>
<dbReference type="FunFam" id="3.40.50.720:FF:000121">
    <property type="entry name" value="Prostaglandin reductase 2"/>
    <property type="match status" value="1"/>
</dbReference>
<dbReference type="SMART" id="SM00829">
    <property type="entry name" value="PKS_ER"/>
    <property type="match status" value="1"/>
</dbReference>
<dbReference type="CDD" id="cd05288">
    <property type="entry name" value="PGDH"/>
    <property type="match status" value="1"/>
</dbReference>
<dbReference type="InterPro" id="IPR013149">
    <property type="entry name" value="ADH-like_C"/>
</dbReference>
<dbReference type="Gene3D" id="3.40.50.720">
    <property type="entry name" value="NAD(P)-binding Rossmann-like Domain"/>
    <property type="match status" value="1"/>
</dbReference>
<comment type="caution">
    <text evidence="3">The sequence shown here is derived from an EMBL/GenBank/DDBJ whole genome shotgun (WGS) entry which is preliminary data.</text>
</comment>
<dbReference type="PANTHER" id="PTHR43205">
    <property type="entry name" value="PROSTAGLANDIN REDUCTASE"/>
    <property type="match status" value="1"/>
</dbReference>
<dbReference type="GO" id="GO:0016628">
    <property type="term" value="F:oxidoreductase activity, acting on the CH-CH group of donors, NAD or NADP as acceptor"/>
    <property type="evidence" value="ECO:0007669"/>
    <property type="project" value="InterPro"/>
</dbReference>
<evidence type="ECO:0000313" key="4">
    <source>
        <dbReference type="Proteomes" id="UP000723463"/>
    </source>
</evidence>
<organism evidence="3 4">
    <name type="scientific">Mortierella hygrophila</name>
    <dbReference type="NCBI Taxonomy" id="979708"/>
    <lineage>
        <taxon>Eukaryota</taxon>
        <taxon>Fungi</taxon>
        <taxon>Fungi incertae sedis</taxon>
        <taxon>Mucoromycota</taxon>
        <taxon>Mortierellomycotina</taxon>
        <taxon>Mortierellomycetes</taxon>
        <taxon>Mortierellales</taxon>
        <taxon>Mortierellaceae</taxon>
        <taxon>Mortierella</taxon>
    </lineage>
</organism>
<dbReference type="InterPro" id="IPR045010">
    <property type="entry name" value="MDR_fam"/>
</dbReference>
<keyword evidence="1" id="KW-0560">Oxidoreductase</keyword>
<accession>A0A9P6F3X5</accession>
<dbReference type="SUPFAM" id="SSF51735">
    <property type="entry name" value="NAD(P)-binding Rossmann-fold domains"/>
    <property type="match status" value="1"/>
</dbReference>
<reference evidence="3" key="1">
    <citation type="journal article" date="2020" name="Fungal Divers.">
        <title>Resolving the Mortierellaceae phylogeny through synthesis of multi-gene phylogenetics and phylogenomics.</title>
        <authorList>
            <person name="Vandepol N."/>
            <person name="Liber J."/>
            <person name="Desiro A."/>
            <person name="Na H."/>
            <person name="Kennedy M."/>
            <person name="Barry K."/>
            <person name="Grigoriev I.V."/>
            <person name="Miller A.N."/>
            <person name="O'Donnell K."/>
            <person name="Stajich J.E."/>
            <person name="Bonito G."/>
        </authorList>
    </citation>
    <scope>NUCLEOTIDE SEQUENCE</scope>
    <source>
        <strain evidence="3">NRRL 2591</strain>
    </source>
</reference>
<dbReference type="Gene3D" id="3.90.180.10">
    <property type="entry name" value="Medium-chain alcohol dehydrogenases, catalytic domain"/>
    <property type="match status" value="1"/>
</dbReference>
<protein>
    <recommendedName>
        <fullName evidence="2">Enoyl reductase (ER) domain-containing protein</fullName>
    </recommendedName>
</protein>
<evidence type="ECO:0000256" key="1">
    <source>
        <dbReference type="ARBA" id="ARBA00023002"/>
    </source>
</evidence>
<dbReference type="InterPro" id="IPR036291">
    <property type="entry name" value="NAD(P)-bd_dom_sf"/>
</dbReference>
<gene>
    <name evidence="3" type="ORF">EC957_002189</name>
</gene>
<dbReference type="Pfam" id="PF16884">
    <property type="entry name" value="ADH_N_2"/>
    <property type="match status" value="1"/>
</dbReference>
<dbReference type="EMBL" id="JAAAXW010000142">
    <property type="protein sequence ID" value="KAF9542304.1"/>
    <property type="molecule type" value="Genomic_DNA"/>
</dbReference>
<keyword evidence="4" id="KW-1185">Reference proteome</keyword>
<dbReference type="PANTHER" id="PTHR43205:SF7">
    <property type="entry name" value="PROSTAGLANDIN REDUCTASE 1"/>
    <property type="match status" value="1"/>
</dbReference>
<evidence type="ECO:0000313" key="3">
    <source>
        <dbReference type="EMBL" id="KAF9542304.1"/>
    </source>
</evidence>
<dbReference type="InterPro" id="IPR011032">
    <property type="entry name" value="GroES-like_sf"/>
</dbReference>
<proteinExistence type="predicted"/>
<dbReference type="AlphaFoldDB" id="A0A9P6F3X5"/>
<evidence type="ECO:0000259" key="2">
    <source>
        <dbReference type="SMART" id="SM00829"/>
    </source>
</evidence>